<reference evidence="2 3" key="1">
    <citation type="submission" date="2024-04" db="EMBL/GenBank/DDBJ databases">
        <authorList>
            <person name="Rising A."/>
            <person name="Reimegard J."/>
            <person name="Sonavane S."/>
            <person name="Akerstrom W."/>
            <person name="Nylinder S."/>
            <person name="Hedman E."/>
            <person name="Kallberg Y."/>
        </authorList>
    </citation>
    <scope>NUCLEOTIDE SEQUENCE [LARGE SCALE GENOMIC DNA]</scope>
</reference>
<evidence type="ECO:0000256" key="1">
    <source>
        <dbReference type="SAM" id="Phobius"/>
    </source>
</evidence>
<keyword evidence="1" id="KW-1133">Transmembrane helix</keyword>
<dbReference type="EMBL" id="CAXIEN010000570">
    <property type="protein sequence ID" value="CAL1300675.1"/>
    <property type="molecule type" value="Genomic_DNA"/>
</dbReference>
<evidence type="ECO:0000313" key="2">
    <source>
        <dbReference type="EMBL" id="CAL1300675.1"/>
    </source>
</evidence>
<accession>A0AAV2BY14</accession>
<feature type="transmembrane region" description="Helical" evidence="1">
    <location>
        <begin position="42"/>
        <end position="61"/>
    </location>
</feature>
<keyword evidence="3" id="KW-1185">Reference proteome</keyword>
<dbReference type="AlphaFoldDB" id="A0AAV2BY14"/>
<dbReference type="Proteomes" id="UP001497382">
    <property type="component" value="Unassembled WGS sequence"/>
</dbReference>
<proteinExistence type="predicted"/>
<evidence type="ECO:0000313" key="3">
    <source>
        <dbReference type="Proteomes" id="UP001497382"/>
    </source>
</evidence>
<comment type="caution">
    <text evidence="2">The sequence shown here is derived from an EMBL/GenBank/DDBJ whole genome shotgun (WGS) entry which is preliminary data.</text>
</comment>
<feature type="non-terminal residue" evidence="2">
    <location>
        <position position="63"/>
    </location>
</feature>
<keyword evidence="1" id="KW-0472">Membrane</keyword>
<name>A0AAV2BY14_9ARAC</name>
<sequence>MASRLFQCVRKELTSPLARQNARFSTEVSDVPNLPKKNDVELTVLKVVGGFISGVFFGHILSQ</sequence>
<keyword evidence="1" id="KW-0812">Transmembrane</keyword>
<organism evidence="2 3">
    <name type="scientific">Larinioides sclopetarius</name>
    <dbReference type="NCBI Taxonomy" id="280406"/>
    <lineage>
        <taxon>Eukaryota</taxon>
        <taxon>Metazoa</taxon>
        <taxon>Ecdysozoa</taxon>
        <taxon>Arthropoda</taxon>
        <taxon>Chelicerata</taxon>
        <taxon>Arachnida</taxon>
        <taxon>Araneae</taxon>
        <taxon>Araneomorphae</taxon>
        <taxon>Entelegynae</taxon>
        <taxon>Araneoidea</taxon>
        <taxon>Araneidae</taxon>
        <taxon>Larinioides</taxon>
    </lineage>
</organism>
<protein>
    <submittedName>
        <fullName evidence="2">Uncharacterized protein</fullName>
    </submittedName>
</protein>
<gene>
    <name evidence="2" type="ORF">LARSCL_LOCUS22059</name>
</gene>